<dbReference type="Pfam" id="PF13419">
    <property type="entry name" value="HAD_2"/>
    <property type="match status" value="1"/>
</dbReference>
<accession>A0ABN0Y298</accession>
<keyword evidence="2" id="KW-1185">Reference proteome</keyword>
<protein>
    <submittedName>
        <fullName evidence="1">HAD family hydrolase</fullName>
    </submittedName>
</protein>
<organism evidence="1 2">
    <name type="scientific">Paenibacillus motobuensis</name>
    <dbReference type="NCBI Taxonomy" id="295324"/>
    <lineage>
        <taxon>Bacteria</taxon>
        <taxon>Bacillati</taxon>
        <taxon>Bacillota</taxon>
        <taxon>Bacilli</taxon>
        <taxon>Bacillales</taxon>
        <taxon>Paenibacillaceae</taxon>
        <taxon>Paenibacillus</taxon>
    </lineage>
</organism>
<dbReference type="Proteomes" id="UP001500340">
    <property type="component" value="Unassembled WGS sequence"/>
</dbReference>
<name>A0ABN0Y298_9BACL</name>
<dbReference type="Gene3D" id="1.10.150.240">
    <property type="entry name" value="Putative phosphatase, domain 2"/>
    <property type="match status" value="1"/>
</dbReference>
<sequence>MLQARALPEVRAIYKTLIFDVDGTLINTEEAVLGSLQKMLQLEYNKSYAREDLSFVLGIPGSRSLPQLGIEDIDRANELWNRYMKDFMDTIHVYPGVEETLHTLASRGVQLGIVTSKTKEELKDDFEPFGLMKYLSVVVCADDTELHKPHPEPIYKFLEVSRADPSSAIYIGDTVYDSSCARDSKVAFGLAMWGANPEHNIEADHYFHNPEEINMYAKP</sequence>
<dbReference type="EMBL" id="BAAACX010000006">
    <property type="protein sequence ID" value="GAA0380188.1"/>
    <property type="molecule type" value="Genomic_DNA"/>
</dbReference>
<dbReference type="PRINTS" id="PR00413">
    <property type="entry name" value="HADHALOGNASE"/>
</dbReference>
<dbReference type="GO" id="GO:0016787">
    <property type="term" value="F:hydrolase activity"/>
    <property type="evidence" value="ECO:0007669"/>
    <property type="project" value="UniProtKB-KW"/>
</dbReference>
<dbReference type="PANTHER" id="PTHR43434">
    <property type="entry name" value="PHOSPHOGLYCOLATE PHOSPHATASE"/>
    <property type="match status" value="1"/>
</dbReference>
<proteinExistence type="predicted"/>
<dbReference type="InterPro" id="IPR023214">
    <property type="entry name" value="HAD_sf"/>
</dbReference>
<dbReference type="InterPro" id="IPR023198">
    <property type="entry name" value="PGP-like_dom2"/>
</dbReference>
<dbReference type="SUPFAM" id="SSF56784">
    <property type="entry name" value="HAD-like"/>
    <property type="match status" value="1"/>
</dbReference>
<dbReference type="SFLD" id="SFLDG01135">
    <property type="entry name" value="C1.5.6:_HAD__Beta-PGM__Phospha"/>
    <property type="match status" value="1"/>
</dbReference>
<dbReference type="Gene3D" id="3.40.50.1000">
    <property type="entry name" value="HAD superfamily/HAD-like"/>
    <property type="match status" value="1"/>
</dbReference>
<dbReference type="InterPro" id="IPR050155">
    <property type="entry name" value="HAD-like_hydrolase_sf"/>
</dbReference>
<dbReference type="InterPro" id="IPR006439">
    <property type="entry name" value="HAD-SF_hydro_IA"/>
</dbReference>
<dbReference type="InterPro" id="IPR041492">
    <property type="entry name" value="HAD_2"/>
</dbReference>
<reference evidence="1 2" key="1">
    <citation type="journal article" date="2019" name="Int. J. Syst. Evol. Microbiol.">
        <title>The Global Catalogue of Microorganisms (GCM) 10K type strain sequencing project: providing services to taxonomists for standard genome sequencing and annotation.</title>
        <authorList>
            <consortium name="The Broad Institute Genomics Platform"/>
            <consortium name="The Broad Institute Genome Sequencing Center for Infectious Disease"/>
            <person name="Wu L."/>
            <person name="Ma J."/>
        </authorList>
    </citation>
    <scope>NUCLEOTIDE SEQUENCE [LARGE SCALE GENOMIC DNA]</scope>
    <source>
        <strain evidence="1 2">JCM 12774</strain>
    </source>
</reference>
<comment type="caution">
    <text evidence="1">The sequence shown here is derived from an EMBL/GenBank/DDBJ whole genome shotgun (WGS) entry which is preliminary data.</text>
</comment>
<dbReference type="SFLD" id="SFLDS00003">
    <property type="entry name" value="Haloacid_Dehalogenase"/>
    <property type="match status" value="1"/>
</dbReference>
<gene>
    <name evidence="1" type="ORF">GCM10008933_09200</name>
</gene>
<dbReference type="NCBIfam" id="TIGR01549">
    <property type="entry name" value="HAD-SF-IA-v1"/>
    <property type="match status" value="1"/>
</dbReference>
<keyword evidence="1" id="KW-0378">Hydrolase</keyword>
<dbReference type="SFLD" id="SFLDG01129">
    <property type="entry name" value="C1.5:_HAD__Beta-PGM__Phosphata"/>
    <property type="match status" value="1"/>
</dbReference>
<dbReference type="InterPro" id="IPR036412">
    <property type="entry name" value="HAD-like_sf"/>
</dbReference>
<dbReference type="PANTHER" id="PTHR43434:SF26">
    <property type="entry name" value="PYROPHOSPHATASE PPAX"/>
    <property type="match status" value="1"/>
</dbReference>
<evidence type="ECO:0000313" key="2">
    <source>
        <dbReference type="Proteomes" id="UP001500340"/>
    </source>
</evidence>
<evidence type="ECO:0000313" key="1">
    <source>
        <dbReference type="EMBL" id="GAA0380188.1"/>
    </source>
</evidence>